<dbReference type="GO" id="GO:0046983">
    <property type="term" value="F:protein dimerization activity"/>
    <property type="evidence" value="ECO:0007669"/>
    <property type="project" value="InterPro"/>
</dbReference>
<dbReference type="Gene3D" id="3.40.50.1000">
    <property type="entry name" value="HAD superfamily/HAD-like"/>
    <property type="match status" value="2"/>
</dbReference>
<evidence type="ECO:0000256" key="3">
    <source>
        <dbReference type="ARBA" id="ARBA00022475"/>
    </source>
</evidence>
<sequence length="1702" mass="195605">MQNNKANEIASGDRLNPSSDFQNEMLRCTKCRCLYAAYSCSKCNARYCSVACQLNDWEQHQDVCIPYLIRVRMPSQQVKQALEQEPQTRQQKLKGRRHGHQAQQHGHQTQQHGHQAQQHGDQAQQHVHQAQQHGNQPQQHEQHDKPDAKLPKPDEEKEQEAGDLLISMSYQDIEAPEEIRQEQEQQQQQDDGERCFHDERYDVLCDLTDFRDVLEPGSHIHRQRSEPANFFHRPHPPGYDRHRPRSVYASRYDSLSAGQVCEEYDGDDDDDDEYDYADEMDERDSIYLDAVSVNSDGTLRKSLYLSRQTVYHSAEDVRFGSVDSGSGEQRRGDGEEHGTGGISLRTTTEALLQDSRTNGGLPNLPYVPRTPTANNHGAKGFISGILKPSVLSTEYNEKVPSSTSNHTSYLPYRTDYQAGYEHDSTKQIVTYSLWKSRDAETFVQSMVSHELAAVAPAESKVQLETTTQASAATKTSPTPNILELVREGVKDGGDEEELVAWRREKGRRTRLTWKYFQDQKRIVDYVLAFNGEETDPVAVAKRTIFQRNLEAEGLETEMENCQRIHFVKIHVPENVLSHYCEIMKMQMPMKKLDNQDKIIMRDFSIQSTLVRLFRRPLFNFVIIDRQKFAPPEYRLLYEYSRDKPYLFNDRDPNFFTPCIRVAVTHFILERAYYSENIDEKKDIGIRRLVEDQVYLDAYPLHDGCTDVKSSCQRALLLEEWASINKWIKHQPLDHIKEYFGVKIAMYFAWLGFYTHMLIPASVVGLICFFYGLLTYKGNQLSKEICGDNTTIMCPQCDRLCDYWALQTTCDVSKLSHIFDNEMTIVFSIFMSVWATLYLEMWKRYSSRIQHRWGITEYCSLAEPPRPQYLSRLKNIKKTMFNIATGTQEPSPPFWTKKFPSFLYSYSVIFLFIILTIAAVFGIVVYRMSLMTSKNIYGEGGSVSGKLIIFPATTAVINLLASTVLTYVYQYVAIYMTNVEYRRTQTEYNESLNLKIYLFEFVNYYSSIFYIAFMKGKFPGYPAKYNRILNLRQEECSPGGCLMELCIQLAIIMVGKQAIGGLTEILIPYLVQKFKEFRSVLGIEANDNENGERLICCNQWTKDFNLINWHDRSLFNEYLKMVIQYGFITIFVVAFPLAPFFALLNNVFETRLDAKKFLLYYKRAVPQRVRDLGIWYNIMHVVGKVAVISSAFIIAFSSNFIPRLVYMRVVNPNGTDEGFVNHTLAYFNVSDFETNAAPEDSNFKNITICRYTEYRNSYNDPHPYKRPLIYWQILAIRLTFVVIYQNIVSLVQIVVAWAIPDVPSRLQDQIKREQYLTNEYIIEQEKLKIQRNSTTANGASNYTHNGYLPSEDSSPDDERVNYGSIADDTEYTGQSEPAEDDCNSLKAIRIVTTPMKSRGRHILELSEEESRQFLATFDTVILDCDGVLWSVYDNIEGADSALQLFQGNGKTVKFITNNSVRPFASYRQQLQALGFELQEAHIIHPAASIVRHLRALEFEGLIYCLGTDNFKATLRHAGFQLIDGPAQPLPESFHQIIATVDDRAPVRAVVVDVDFNANYPKLMRAEMYLKRHPECLLIVGAPDKTIHVRKGCDMIGPGAFVEMLEKAVGRRAAVLGKPGYHLRAIALAQYELEQPSRALFIGDMLEQDMVFASLCGFQKLLVLSGGTSKEQMLRAEHALEEVDYYADSLKDFVQLYAKVNGRK</sequence>
<dbReference type="Pfam" id="PF13242">
    <property type="entry name" value="Hydrolase_like"/>
    <property type="match status" value="1"/>
</dbReference>
<dbReference type="InterPro" id="IPR002893">
    <property type="entry name" value="Znf_MYND"/>
</dbReference>
<evidence type="ECO:0000256" key="12">
    <source>
        <dbReference type="SAM" id="MobiDB-lite"/>
    </source>
</evidence>
<dbReference type="Pfam" id="PF13344">
    <property type="entry name" value="Hydrolase_6"/>
    <property type="match status" value="1"/>
</dbReference>
<dbReference type="PROSITE" id="PS50865">
    <property type="entry name" value="ZF_MYND_2"/>
    <property type="match status" value="1"/>
</dbReference>
<keyword evidence="5" id="KW-0479">Metal-binding</keyword>
<evidence type="ECO:0000256" key="5">
    <source>
        <dbReference type="ARBA" id="ARBA00022723"/>
    </source>
</evidence>
<evidence type="ECO:0000256" key="4">
    <source>
        <dbReference type="ARBA" id="ARBA00022692"/>
    </source>
</evidence>
<comment type="caution">
    <text evidence="11">Lacks conserved residue(s) required for the propagation of feature annotation.</text>
</comment>
<feature type="compositionally biased region" description="Basic and acidic residues" evidence="12">
    <location>
        <begin position="140"/>
        <end position="155"/>
    </location>
</feature>
<keyword evidence="3" id="KW-1003">Cell membrane</keyword>
<dbReference type="VEuPathDB" id="VectorBase:AATE013103"/>
<evidence type="ECO:0000256" key="7">
    <source>
        <dbReference type="ARBA" id="ARBA00022833"/>
    </source>
</evidence>
<evidence type="ECO:0000256" key="2">
    <source>
        <dbReference type="ARBA" id="ARBA00009671"/>
    </source>
</evidence>
<comment type="similarity">
    <text evidence="2 11">Belongs to the anoctamin family.</text>
</comment>
<dbReference type="NCBIfam" id="TIGR01460">
    <property type="entry name" value="HAD-SF-IIA"/>
    <property type="match status" value="1"/>
</dbReference>
<dbReference type="InterPro" id="IPR006357">
    <property type="entry name" value="HAD-SF_hydro_IIA"/>
</dbReference>
<dbReference type="InterPro" id="IPR049452">
    <property type="entry name" value="Anoctamin_TM"/>
</dbReference>
<feature type="transmembrane region" description="Helical" evidence="11">
    <location>
        <begin position="1273"/>
        <end position="1298"/>
    </location>
</feature>
<dbReference type="Pfam" id="PF04547">
    <property type="entry name" value="Anoctamin"/>
    <property type="match status" value="1"/>
</dbReference>
<dbReference type="Gene3D" id="6.10.140.2220">
    <property type="match status" value="1"/>
</dbReference>
<dbReference type="InterPro" id="IPR036412">
    <property type="entry name" value="HAD-like_sf"/>
</dbReference>
<dbReference type="FunFam" id="3.40.50.1000:FF:000170">
    <property type="entry name" value="4-nitrophenylphosphatase"/>
    <property type="match status" value="1"/>
</dbReference>
<feature type="transmembrane region" description="Helical" evidence="11">
    <location>
        <begin position="1173"/>
        <end position="1197"/>
    </location>
</feature>
<keyword evidence="8 11" id="KW-1133">Transmembrane helix</keyword>
<reference evidence="13" key="1">
    <citation type="submission" date="2022-08" db="UniProtKB">
        <authorList>
            <consortium name="EnsemblMetazoa"/>
        </authorList>
    </citation>
    <scope>IDENTIFICATION</scope>
    <source>
        <strain evidence="13">EBRO</strain>
    </source>
</reference>
<proteinExistence type="inferred from homology"/>
<feature type="region of interest" description="Disordered" evidence="12">
    <location>
        <begin position="319"/>
        <end position="345"/>
    </location>
</feature>
<keyword evidence="6" id="KW-0863">Zinc-finger</keyword>
<feature type="transmembrane region" description="Helical" evidence="11">
    <location>
        <begin position="1121"/>
        <end position="1143"/>
    </location>
</feature>
<dbReference type="InterPro" id="IPR023214">
    <property type="entry name" value="HAD_sf"/>
</dbReference>
<evidence type="ECO:0000256" key="1">
    <source>
        <dbReference type="ARBA" id="ARBA00004651"/>
    </source>
</evidence>
<dbReference type="GO" id="GO:0005886">
    <property type="term" value="C:plasma membrane"/>
    <property type="evidence" value="ECO:0007669"/>
    <property type="project" value="UniProtKB-SubCell"/>
</dbReference>
<feature type="transmembrane region" description="Helical" evidence="11">
    <location>
        <begin position="993"/>
        <end position="1012"/>
    </location>
</feature>
<dbReference type="CDD" id="cd23024">
    <property type="entry name" value="zf-HIT_ZNHIT2-3"/>
    <property type="match status" value="1"/>
</dbReference>
<keyword evidence="9 11" id="KW-0472">Membrane</keyword>
<feature type="compositionally biased region" description="Basic and acidic residues" evidence="12">
    <location>
        <begin position="328"/>
        <end position="338"/>
    </location>
</feature>
<evidence type="ECO:0000256" key="10">
    <source>
        <dbReference type="ARBA" id="ARBA00023180"/>
    </source>
</evidence>
<evidence type="ECO:0000313" key="13">
    <source>
        <dbReference type="EnsemblMetazoa" id="AATE013103-PA.1"/>
    </source>
</evidence>
<dbReference type="Pfam" id="PF16178">
    <property type="entry name" value="Anoct_dimer"/>
    <property type="match status" value="1"/>
</dbReference>
<dbReference type="PANTHER" id="PTHR12308:SF83">
    <property type="entry name" value="ANOCTAMIN"/>
    <property type="match status" value="1"/>
</dbReference>
<dbReference type="EnsemblMetazoa" id="AATE013103-RA">
    <property type="protein sequence ID" value="AATE013103-PA.1"/>
    <property type="gene ID" value="AATE013103"/>
</dbReference>
<organism evidence="13">
    <name type="scientific">Anopheles atroparvus</name>
    <name type="common">European mosquito</name>
    <dbReference type="NCBI Taxonomy" id="41427"/>
    <lineage>
        <taxon>Eukaryota</taxon>
        <taxon>Metazoa</taxon>
        <taxon>Ecdysozoa</taxon>
        <taxon>Arthropoda</taxon>
        <taxon>Hexapoda</taxon>
        <taxon>Insecta</taxon>
        <taxon>Pterygota</taxon>
        <taxon>Neoptera</taxon>
        <taxon>Endopterygota</taxon>
        <taxon>Diptera</taxon>
        <taxon>Nematocera</taxon>
        <taxon>Culicoidea</taxon>
        <taxon>Culicidae</taxon>
        <taxon>Anophelinae</taxon>
        <taxon>Anopheles</taxon>
    </lineage>
</organism>
<dbReference type="GO" id="GO:0005254">
    <property type="term" value="F:chloride channel activity"/>
    <property type="evidence" value="ECO:0007669"/>
    <property type="project" value="TreeGrafter"/>
</dbReference>
<accession>A0A182J7Z8</accession>
<feature type="region of interest" description="Disordered" evidence="12">
    <location>
        <begin position="219"/>
        <end position="244"/>
    </location>
</feature>
<dbReference type="InterPro" id="IPR032394">
    <property type="entry name" value="Anoct_dimer"/>
</dbReference>
<evidence type="ECO:0000256" key="11">
    <source>
        <dbReference type="RuleBase" id="RU280814"/>
    </source>
</evidence>
<evidence type="ECO:0000256" key="8">
    <source>
        <dbReference type="ARBA" id="ARBA00022989"/>
    </source>
</evidence>
<keyword evidence="4 11" id="KW-0812">Transmembrane</keyword>
<feature type="transmembrane region" description="Helical" evidence="11">
    <location>
        <begin position="902"/>
        <end position="925"/>
    </location>
</feature>
<dbReference type="SUPFAM" id="SSF144232">
    <property type="entry name" value="HIT/MYND zinc finger-like"/>
    <property type="match status" value="1"/>
</dbReference>
<feature type="compositionally biased region" description="Polar residues" evidence="12">
    <location>
        <begin position="79"/>
        <end position="90"/>
    </location>
</feature>
<feature type="transmembrane region" description="Helical" evidence="11">
    <location>
        <begin position="746"/>
        <end position="773"/>
    </location>
</feature>
<evidence type="ECO:0000256" key="9">
    <source>
        <dbReference type="ARBA" id="ARBA00023136"/>
    </source>
</evidence>
<dbReference type="InterPro" id="IPR007632">
    <property type="entry name" value="Anoctamin"/>
</dbReference>
<comment type="subcellular location">
    <subcellularLocation>
        <location evidence="1">Cell membrane</location>
        <topology evidence="1">Multi-pass membrane protein</topology>
    </subcellularLocation>
    <subcellularLocation>
        <location evidence="11">Membrane</location>
        <topology evidence="11">Multi-pass membrane protein</topology>
    </subcellularLocation>
</comment>
<feature type="region of interest" description="Disordered" evidence="12">
    <location>
        <begin position="79"/>
        <end position="159"/>
    </location>
</feature>
<dbReference type="SUPFAM" id="SSF56784">
    <property type="entry name" value="HAD-like"/>
    <property type="match status" value="1"/>
</dbReference>
<feature type="compositionally biased region" description="Basic residues" evidence="12">
    <location>
        <begin position="91"/>
        <end position="100"/>
    </location>
</feature>
<feature type="transmembrane region" description="Helical" evidence="11">
    <location>
        <begin position="946"/>
        <end position="973"/>
    </location>
</feature>
<evidence type="ECO:0000256" key="6">
    <source>
        <dbReference type="ARBA" id="ARBA00022771"/>
    </source>
</evidence>
<name>A0A182J7Z8_ANOAO</name>
<feature type="compositionally biased region" description="Low complexity" evidence="12">
    <location>
        <begin position="101"/>
        <end position="139"/>
    </location>
</feature>
<dbReference type="GO" id="GO:0008270">
    <property type="term" value="F:zinc ion binding"/>
    <property type="evidence" value="ECO:0007669"/>
    <property type="project" value="UniProtKB-KW"/>
</dbReference>
<feature type="region of interest" description="Disordered" evidence="12">
    <location>
        <begin position="1337"/>
        <end position="1362"/>
    </location>
</feature>
<keyword evidence="10" id="KW-0325">Glycoprotein</keyword>
<protein>
    <recommendedName>
        <fullName evidence="11">Anoctamin</fullName>
    </recommendedName>
</protein>
<dbReference type="PANTHER" id="PTHR12308">
    <property type="entry name" value="ANOCTAMIN"/>
    <property type="match status" value="1"/>
</dbReference>
<keyword evidence="7" id="KW-0862">Zinc</keyword>